<protein>
    <submittedName>
        <fullName evidence="4">Septum formation inhibitor, Maf-like protein, putative</fullName>
    </submittedName>
</protein>
<evidence type="ECO:0000256" key="2">
    <source>
        <dbReference type="ARBA" id="ARBA00022801"/>
    </source>
</evidence>
<dbReference type="InterPro" id="IPR029001">
    <property type="entry name" value="ITPase-like_fam"/>
</dbReference>
<evidence type="ECO:0000313" key="4">
    <source>
        <dbReference type="EMBL" id="EKF28957.1"/>
    </source>
</evidence>
<comment type="cofactor">
    <cofactor evidence="1">
        <name>a divalent metal cation</name>
        <dbReference type="ChEBI" id="CHEBI:60240"/>
    </cofactor>
</comment>
<dbReference type="PANTHER" id="PTHR43213">
    <property type="entry name" value="BIFUNCTIONAL DTTP/UTP PYROPHOSPHATASE/METHYLTRANSFERASE PROTEIN-RELATED"/>
    <property type="match status" value="1"/>
</dbReference>
<evidence type="ECO:0000313" key="5">
    <source>
        <dbReference type="Proteomes" id="UP000007350"/>
    </source>
</evidence>
<name>K2NJ72_TRYCR</name>
<dbReference type="EMBL" id="AHKC01014403">
    <property type="protein sequence ID" value="EKF28957.1"/>
    <property type="molecule type" value="Genomic_DNA"/>
</dbReference>
<dbReference type="InterPro" id="IPR003697">
    <property type="entry name" value="Maf-like"/>
</dbReference>
<dbReference type="CDD" id="cd00555">
    <property type="entry name" value="Maf"/>
    <property type="match status" value="1"/>
</dbReference>
<dbReference type="AlphaFoldDB" id="K2NJ72"/>
<proteinExistence type="inferred from homology"/>
<comment type="caution">
    <text evidence="4">The sequence shown here is derived from an EMBL/GenBank/DDBJ whole genome shotgun (WGS) entry which is preliminary data.</text>
</comment>
<dbReference type="GO" id="GO:0047429">
    <property type="term" value="F:nucleoside triphosphate diphosphatase activity"/>
    <property type="evidence" value="ECO:0007669"/>
    <property type="project" value="InterPro"/>
</dbReference>
<dbReference type="Proteomes" id="UP000007350">
    <property type="component" value="Unassembled WGS sequence"/>
</dbReference>
<organism evidence="4 5">
    <name type="scientific">Trypanosoma cruzi marinkellei</name>
    <dbReference type="NCBI Taxonomy" id="85056"/>
    <lineage>
        <taxon>Eukaryota</taxon>
        <taxon>Discoba</taxon>
        <taxon>Euglenozoa</taxon>
        <taxon>Kinetoplastea</taxon>
        <taxon>Metakinetoplastina</taxon>
        <taxon>Trypanosomatida</taxon>
        <taxon>Trypanosomatidae</taxon>
        <taxon>Trypanosoma</taxon>
        <taxon>Schizotrypanum</taxon>
    </lineage>
</organism>
<dbReference type="HAMAP" id="MF_00528">
    <property type="entry name" value="Maf"/>
    <property type="match status" value="1"/>
</dbReference>
<sequence length="250" mass="27294">MVLQHLDLLRRKRIVLASASPRRREIIAGIGLHHIEVCASGFAEDLSKAEFACGGDYALRTARRKAEEVVRQLLQQQQQQQQELSEKDEKGNASDSPSPFDILIAADTVVTMPAPHGGVVIIEKPATADEAAAMLRLLSGTQHEVWSGVVLTVRDEESRSSSVGAGGDRLCWREIKVRTTVKFAPLVEEEIAAYTSERCNWEGKAGGYGIQDTAGCLITAIDGDYYNVMGLPLQAVCAELDRLIHDGIVR</sequence>
<dbReference type="OrthoDB" id="10267058at2759"/>
<dbReference type="PANTHER" id="PTHR43213:SF5">
    <property type="entry name" value="BIFUNCTIONAL DTTP_UTP PYROPHOSPHATASE_METHYLTRANSFERASE PROTEIN-RELATED"/>
    <property type="match status" value="1"/>
</dbReference>
<feature type="region of interest" description="Disordered" evidence="3">
    <location>
        <begin position="76"/>
        <end position="97"/>
    </location>
</feature>
<reference evidence="4 5" key="1">
    <citation type="journal article" date="2012" name="BMC Genomics">
        <title>Comparative genomic analysis of human infective Trypanosoma cruzi lineages with the bat-restricted subspecies T. cruzi marinkellei.</title>
        <authorList>
            <person name="Franzen O."/>
            <person name="Talavera-Lopez C."/>
            <person name="Ochaya S."/>
            <person name="Butler C.E."/>
            <person name="Messenger L.A."/>
            <person name="Lewis M.D."/>
            <person name="Llewellyn M.S."/>
            <person name="Marinkelle C.J."/>
            <person name="Tyler K.M."/>
            <person name="Miles M.A."/>
            <person name="Andersson B."/>
        </authorList>
    </citation>
    <scope>NUCLEOTIDE SEQUENCE [LARGE SCALE GENOMIC DNA]</scope>
    <source>
        <strain evidence="4 5">B7</strain>
    </source>
</reference>
<dbReference type="SUPFAM" id="SSF52972">
    <property type="entry name" value="ITPase-like"/>
    <property type="match status" value="1"/>
</dbReference>
<dbReference type="Pfam" id="PF02545">
    <property type="entry name" value="Maf"/>
    <property type="match status" value="1"/>
</dbReference>
<evidence type="ECO:0000256" key="1">
    <source>
        <dbReference type="ARBA" id="ARBA00001968"/>
    </source>
</evidence>
<keyword evidence="2" id="KW-0378">Hydrolase</keyword>
<accession>K2NJ72</accession>
<dbReference type="Gene3D" id="3.90.950.10">
    <property type="match status" value="1"/>
</dbReference>
<keyword evidence="5" id="KW-1185">Reference proteome</keyword>
<evidence type="ECO:0000256" key="3">
    <source>
        <dbReference type="SAM" id="MobiDB-lite"/>
    </source>
</evidence>
<gene>
    <name evidence="4" type="ORF">MOQ_007276</name>
</gene>